<dbReference type="SUPFAM" id="SSF52540">
    <property type="entry name" value="P-loop containing nucleoside triphosphate hydrolases"/>
    <property type="match status" value="1"/>
</dbReference>
<keyword evidence="7" id="KW-0378">Hydrolase</keyword>
<dbReference type="Gene3D" id="1.20.1560.10">
    <property type="entry name" value="ABC transporter type 1, transmembrane domain"/>
    <property type="match status" value="1"/>
</dbReference>
<reference evidence="16" key="1">
    <citation type="submission" date="2022-01" db="EMBL/GenBank/DDBJ databases">
        <authorList>
            <person name="Wang Y."/>
        </authorList>
    </citation>
    <scope>NUCLEOTIDE SEQUENCE</scope>
    <source>
        <strain evidence="16">WB101</strain>
    </source>
</reference>
<sequence length="732" mass="81702">MKKRKFGIKQHDITDCGAACLASVAAHFGLQMPISKIRQYASTDKKGTNILGMIEAAEKLGLSAKGVKGEFESLFKIPTPTIAHVVVKEVLHHFVVIYNTTDKYIEVMDPMDGKLHKIPHEEFKEQWTGVLVLITPSGNFEKGNEKVSITSRLWFLLKPHWTVLLQALIGAAVFTIVGLSTAIFVQLIVDYVLVDGNRNLLNLLGIGMILLLLLQIFIGVAKTVFVLKTGQLIDARLILGYYKHLLKLPQRFFDTMRVGEIISRINDAVKIRAFINDVAINIIVNIFIVLFSFGLMFTYFWKLGLIMLAIIPVYALVYFITNQINKRTQRKLMEDAADLESQLVESLNSVSTIKQFGLEDFANMKTETRFVQLLKTVYRSGLNSVFSGNASQFTSKIFTIILLWVGAGFVLQGDITPGELLSFYAIIGYFTGPVSELVGMNKTIQDAMIAADRLFEIMDLDKEEQGQNVALKPEMIGDIRFSDVHFRYGSRVDVFKDLNLVIPKGKVTAFVGESGSGKTTLVNILQRMYPIESGRVTIGDINLAHIDTRSLRDMISVVPQKIDLFSGNVIDNIAVGAFDPDMEKILHICKTLGILSFIEDLPNGFETHLGENGAALSGGQKQRIAIARALYKDPEILILDEATSSLDSASEQYVQDAVSYLRDEGKTVILIAHRFSTVFMADKISVLEKGKLVEEGAHKELLSNKSHYYRLWQNQFPFLNGELNSAKLQPQS</sequence>
<reference evidence="16" key="2">
    <citation type="submission" date="2024-05" db="EMBL/GenBank/DDBJ databases">
        <title>Rhodohalobacter halophilus gen. nov., sp. nov., a moderately halophilic member of the family Balneolaceae.</title>
        <authorList>
            <person name="Xia J."/>
        </authorList>
    </citation>
    <scope>NUCLEOTIDE SEQUENCE</scope>
    <source>
        <strain evidence="16">WB101</strain>
    </source>
</reference>
<evidence type="ECO:0000256" key="9">
    <source>
        <dbReference type="ARBA" id="ARBA00022967"/>
    </source>
</evidence>
<dbReference type="Gene3D" id="3.40.50.300">
    <property type="entry name" value="P-loop containing nucleotide triphosphate hydrolases"/>
    <property type="match status" value="1"/>
</dbReference>
<evidence type="ECO:0000256" key="11">
    <source>
        <dbReference type="ARBA" id="ARBA00023136"/>
    </source>
</evidence>
<feature type="transmembrane region" description="Helical" evidence="12">
    <location>
        <begin position="161"/>
        <end position="189"/>
    </location>
</feature>
<evidence type="ECO:0000256" key="2">
    <source>
        <dbReference type="ARBA" id="ARBA00022448"/>
    </source>
</evidence>
<feature type="domain" description="ABC transporter" evidence="13">
    <location>
        <begin position="479"/>
        <end position="714"/>
    </location>
</feature>
<dbReference type="Proteomes" id="UP001165366">
    <property type="component" value="Unassembled WGS sequence"/>
</dbReference>
<gene>
    <name evidence="16" type="ORF">L6773_07320</name>
</gene>
<dbReference type="InterPro" id="IPR011527">
    <property type="entry name" value="ABC1_TM_dom"/>
</dbReference>
<dbReference type="PROSITE" id="PS50990">
    <property type="entry name" value="PEPTIDASE_C39"/>
    <property type="match status" value="1"/>
</dbReference>
<dbReference type="InterPro" id="IPR036640">
    <property type="entry name" value="ABC1_TM_sf"/>
</dbReference>
<dbReference type="Pfam" id="PF03412">
    <property type="entry name" value="Peptidase_C39"/>
    <property type="match status" value="1"/>
</dbReference>
<feature type="domain" description="Peptidase C39" evidence="15">
    <location>
        <begin position="10"/>
        <end position="134"/>
    </location>
</feature>
<dbReference type="PROSITE" id="PS50893">
    <property type="entry name" value="ABC_TRANSPORTER_2"/>
    <property type="match status" value="1"/>
</dbReference>
<dbReference type="Pfam" id="PF00005">
    <property type="entry name" value="ABC_tran"/>
    <property type="match status" value="1"/>
</dbReference>
<feature type="transmembrane region" description="Helical" evidence="12">
    <location>
        <begin position="273"/>
        <end position="293"/>
    </location>
</feature>
<dbReference type="SMART" id="SM00382">
    <property type="entry name" value="AAA"/>
    <property type="match status" value="1"/>
</dbReference>
<keyword evidence="2" id="KW-0813">Transport</keyword>
<evidence type="ECO:0000259" key="13">
    <source>
        <dbReference type="PROSITE" id="PS50893"/>
    </source>
</evidence>
<keyword evidence="4" id="KW-0645">Protease</keyword>
<evidence type="ECO:0000256" key="6">
    <source>
        <dbReference type="ARBA" id="ARBA00022741"/>
    </source>
</evidence>
<dbReference type="InterPro" id="IPR027417">
    <property type="entry name" value="P-loop_NTPase"/>
</dbReference>
<dbReference type="InterPro" id="IPR017871">
    <property type="entry name" value="ABC_transporter-like_CS"/>
</dbReference>
<keyword evidence="17" id="KW-1185">Reference proteome</keyword>
<organism evidence="16 17">
    <name type="scientific">Rhodohalobacter sulfatireducens</name>
    <dbReference type="NCBI Taxonomy" id="2911366"/>
    <lineage>
        <taxon>Bacteria</taxon>
        <taxon>Pseudomonadati</taxon>
        <taxon>Balneolota</taxon>
        <taxon>Balneolia</taxon>
        <taxon>Balneolales</taxon>
        <taxon>Balneolaceae</taxon>
        <taxon>Rhodohalobacter</taxon>
    </lineage>
</organism>
<dbReference type="InterPro" id="IPR005897">
    <property type="entry name" value="Pept_C39_ABC_bacteriocin"/>
</dbReference>
<dbReference type="PANTHER" id="PTHR43394:SF1">
    <property type="entry name" value="ATP-BINDING CASSETTE SUB-FAMILY B MEMBER 10, MITOCHONDRIAL"/>
    <property type="match status" value="1"/>
</dbReference>
<keyword evidence="10 12" id="KW-1133">Transmembrane helix</keyword>
<protein>
    <submittedName>
        <fullName evidence="16">Peptidase domain-containing ABC transporter</fullName>
    </submittedName>
</protein>
<feature type="transmembrane region" description="Helical" evidence="12">
    <location>
        <begin position="299"/>
        <end position="321"/>
    </location>
</feature>
<feature type="transmembrane region" description="Helical" evidence="12">
    <location>
        <begin position="201"/>
        <end position="227"/>
    </location>
</feature>
<dbReference type="NCBIfam" id="TIGR01193">
    <property type="entry name" value="bacteriocin_ABC"/>
    <property type="match status" value="1"/>
</dbReference>
<proteinExistence type="predicted"/>
<evidence type="ECO:0000256" key="10">
    <source>
        <dbReference type="ARBA" id="ARBA00022989"/>
    </source>
</evidence>
<keyword evidence="9" id="KW-1278">Translocase</keyword>
<evidence type="ECO:0000259" key="14">
    <source>
        <dbReference type="PROSITE" id="PS50929"/>
    </source>
</evidence>
<evidence type="ECO:0000313" key="17">
    <source>
        <dbReference type="Proteomes" id="UP001165366"/>
    </source>
</evidence>
<dbReference type="InterPro" id="IPR005074">
    <property type="entry name" value="Peptidase_C39"/>
</dbReference>
<evidence type="ECO:0000256" key="3">
    <source>
        <dbReference type="ARBA" id="ARBA00022475"/>
    </source>
</evidence>
<keyword evidence="8" id="KW-0067">ATP-binding</keyword>
<evidence type="ECO:0000256" key="4">
    <source>
        <dbReference type="ARBA" id="ARBA00022670"/>
    </source>
</evidence>
<dbReference type="InterPro" id="IPR003593">
    <property type="entry name" value="AAA+_ATPase"/>
</dbReference>
<feature type="transmembrane region" description="Helical" evidence="12">
    <location>
        <begin position="397"/>
        <end position="415"/>
    </location>
</feature>
<dbReference type="SUPFAM" id="SSF90123">
    <property type="entry name" value="ABC transporter transmembrane region"/>
    <property type="match status" value="1"/>
</dbReference>
<dbReference type="Pfam" id="PF00664">
    <property type="entry name" value="ABC_membrane"/>
    <property type="match status" value="1"/>
</dbReference>
<evidence type="ECO:0000259" key="15">
    <source>
        <dbReference type="PROSITE" id="PS50990"/>
    </source>
</evidence>
<dbReference type="EMBL" id="JAKLWS010000006">
    <property type="protein sequence ID" value="MCG2588367.1"/>
    <property type="molecule type" value="Genomic_DNA"/>
</dbReference>
<dbReference type="PANTHER" id="PTHR43394">
    <property type="entry name" value="ATP-DEPENDENT PERMEASE MDL1, MITOCHONDRIAL"/>
    <property type="match status" value="1"/>
</dbReference>
<feature type="domain" description="ABC transmembrane type-1" evidence="14">
    <location>
        <begin position="167"/>
        <end position="446"/>
    </location>
</feature>
<keyword evidence="11 12" id="KW-0472">Membrane</keyword>
<keyword evidence="6" id="KW-0547">Nucleotide-binding</keyword>
<evidence type="ECO:0000256" key="8">
    <source>
        <dbReference type="ARBA" id="ARBA00022840"/>
    </source>
</evidence>
<comment type="subcellular location">
    <subcellularLocation>
        <location evidence="1">Cell membrane</location>
        <topology evidence="1">Multi-pass membrane protein</topology>
    </subcellularLocation>
</comment>
<dbReference type="CDD" id="cd02418">
    <property type="entry name" value="Peptidase_C39B"/>
    <property type="match status" value="1"/>
</dbReference>
<accession>A0ABS9KC07</accession>
<evidence type="ECO:0000256" key="5">
    <source>
        <dbReference type="ARBA" id="ARBA00022692"/>
    </source>
</evidence>
<keyword evidence="3" id="KW-1003">Cell membrane</keyword>
<dbReference type="RefSeq" id="WP_237853209.1">
    <property type="nucleotide sequence ID" value="NZ_JAKLWS010000006.1"/>
</dbReference>
<dbReference type="InterPro" id="IPR039421">
    <property type="entry name" value="Type_1_exporter"/>
</dbReference>
<name>A0ABS9KC07_9BACT</name>
<evidence type="ECO:0000256" key="12">
    <source>
        <dbReference type="SAM" id="Phobius"/>
    </source>
</evidence>
<dbReference type="PROSITE" id="PS50929">
    <property type="entry name" value="ABC_TM1F"/>
    <property type="match status" value="1"/>
</dbReference>
<comment type="caution">
    <text evidence="16">The sequence shown here is derived from an EMBL/GenBank/DDBJ whole genome shotgun (WGS) entry which is preliminary data.</text>
</comment>
<evidence type="ECO:0000256" key="7">
    <source>
        <dbReference type="ARBA" id="ARBA00022801"/>
    </source>
</evidence>
<evidence type="ECO:0000256" key="1">
    <source>
        <dbReference type="ARBA" id="ARBA00004651"/>
    </source>
</evidence>
<dbReference type="PROSITE" id="PS00211">
    <property type="entry name" value="ABC_TRANSPORTER_1"/>
    <property type="match status" value="1"/>
</dbReference>
<keyword evidence="5 12" id="KW-0812">Transmembrane</keyword>
<dbReference type="InterPro" id="IPR003439">
    <property type="entry name" value="ABC_transporter-like_ATP-bd"/>
</dbReference>
<dbReference type="Gene3D" id="3.90.70.10">
    <property type="entry name" value="Cysteine proteinases"/>
    <property type="match status" value="1"/>
</dbReference>
<evidence type="ECO:0000313" key="16">
    <source>
        <dbReference type="EMBL" id="MCG2588367.1"/>
    </source>
</evidence>
<dbReference type="CDD" id="cd18570">
    <property type="entry name" value="ABC_6TM_PCAT1_LagD_like"/>
    <property type="match status" value="1"/>
</dbReference>